<evidence type="ECO:0000256" key="3">
    <source>
        <dbReference type="ARBA" id="ARBA00022989"/>
    </source>
</evidence>
<evidence type="ECO:0008006" key="8">
    <source>
        <dbReference type="Google" id="ProtNLM"/>
    </source>
</evidence>
<evidence type="ECO:0000256" key="1">
    <source>
        <dbReference type="ARBA" id="ARBA00004141"/>
    </source>
</evidence>
<sequence length="122" mass="13382">MSDLEQTQGEPKQEERSLGLACHLLALAGLVVPFGNILGPLIIWLVKKDDSAFVDDQGKEALNFNITISIAGFIAFLLMFVVIGGLLLPIIGIFWLIMTIIAAVKANGGERYRYPLTIRLIK</sequence>
<gene>
    <name evidence="6" type="ORF">T9A_01603</name>
</gene>
<organism evidence="6 7">
    <name type="scientific">Alcanivorax jadensis T9</name>
    <dbReference type="NCBI Taxonomy" id="1177181"/>
    <lineage>
        <taxon>Bacteria</taxon>
        <taxon>Pseudomonadati</taxon>
        <taxon>Pseudomonadota</taxon>
        <taxon>Gammaproteobacteria</taxon>
        <taxon>Oceanospirillales</taxon>
        <taxon>Alcanivoracaceae</taxon>
        <taxon>Alcanivorax</taxon>
    </lineage>
</organism>
<protein>
    <recommendedName>
        <fullName evidence="8">Orotate phosphoribosyltransferase</fullName>
    </recommendedName>
</protein>
<evidence type="ECO:0000256" key="4">
    <source>
        <dbReference type="ARBA" id="ARBA00023136"/>
    </source>
</evidence>
<dbReference type="InterPro" id="IPR019109">
    <property type="entry name" value="MamF_MmsF"/>
</dbReference>
<dbReference type="EMBL" id="ARXU01000004">
    <property type="protein sequence ID" value="KGD61654.1"/>
    <property type="molecule type" value="Genomic_DNA"/>
</dbReference>
<accession>A0ABR4WF44</accession>
<comment type="caution">
    <text evidence="6">The sequence shown here is derived from an EMBL/GenBank/DDBJ whole genome shotgun (WGS) entry which is preliminary data.</text>
</comment>
<feature type="transmembrane region" description="Helical" evidence="5">
    <location>
        <begin position="66"/>
        <end position="97"/>
    </location>
</feature>
<comment type="subcellular location">
    <subcellularLocation>
        <location evidence="1">Membrane</location>
        <topology evidence="1">Multi-pass membrane protein</topology>
    </subcellularLocation>
</comment>
<keyword evidence="7" id="KW-1185">Reference proteome</keyword>
<dbReference type="Pfam" id="PF09685">
    <property type="entry name" value="MamF_MmsF"/>
    <property type="match status" value="1"/>
</dbReference>
<dbReference type="Proteomes" id="UP000029443">
    <property type="component" value="Unassembled WGS sequence"/>
</dbReference>
<dbReference type="RefSeq" id="WP_035246808.1">
    <property type="nucleotide sequence ID" value="NZ_ARXU01000004.1"/>
</dbReference>
<keyword evidence="2 5" id="KW-0812">Transmembrane</keyword>
<evidence type="ECO:0000256" key="2">
    <source>
        <dbReference type="ARBA" id="ARBA00022692"/>
    </source>
</evidence>
<proteinExistence type="predicted"/>
<evidence type="ECO:0000256" key="5">
    <source>
        <dbReference type="SAM" id="Phobius"/>
    </source>
</evidence>
<keyword evidence="3 5" id="KW-1133">Transmembrane helix</keyword>
<evidence type="ECO:0000313" key="7">
    <source>
        <dbReference type="Proteomes" id="UP000029443"/>
    </source>
</evidence>
<feature type="transmembrane region" description="Helical" evidence="5">
    <location>
        <begin position="20"/>
        <end position="46"/>
    </location>
</feature>
<evidence type="ECO:0000313" key="6">
    <source>
        <dbReference type="EMBL" id="KGD61654.1"/>
    </source>
</evidence>
<reference evidence="6 7" key="1">
    <citation type="submission" date="2012-09" db="EMBL/GenBank/DDBJ databases">
        <title>Genome Sequence of alkane-degrading Bacterium Alcanivorax jadensis T9.</title>
        <authorList>
            <person name="Lai Q."/>
            <person name="Shao Z."/>
        </authorList>
    </citation>
    <scope>NUCLEOTIDE SEQUENCE [LARGE SCALE GENOMIC DNA]</scope>
    <source>
        <strain evidence="6 7">T9</strain>
    </source>
</reference>
<name>A0ABR4WF44_9GAMM</name>
<keyword evidence="4 5" id="KW-0472">Membrane</keyword>